<protein>
    <submittedName>
        <fullName evidence="2">Uncharacterized protein</fullName>
    </submittedName>
</protein>
<feature type="compositionally biased region" description="Basic and acidic residues" evidence="1">
    <location>
        <begin position="432"/>
        <end position="441"/>
    </location>
</feature>
<feature type="region of interest" description="Disordered" evidence="1">
    <location>
        <begin position="432"/>
        <end position="457"/>
    </location>
</feature>
<accession>A0A9N9UTT8</accession>
<dbReference type="EMBL" id="CABFNO020001546">
    <property type="protein sequence ID" value="CAG9998026.1"/>
    <property type="molecule type" value="Genomic_DNA"/>
</dbReference>
<dbReference type="AlphaFoldDB" id="A0A9N9UTT8"/>
<comment type="caution">
    <text evidence="2">The sequence shown here is derived from an EMBL/GenBank/DDBJ whole genome shotgun (WGS) entry which is preliminary data.</text>
</comment>
<evidence type="ECO:0000313" key="2">
    <source>
        <dbReference type="EMBL" id="CAG9998026.1"/>
    </source>
</evidence>
<keyword evidence="3" id="KW-1185">Reference proteome</keyword>
<dbReference type="Proteomes" id="UP000754883">
    <property type="component" value="Unassembled WGS sequence"/>
</dbReference>
<name>A0A9N9UTT8_9HYPO</name>
<reference evidence="3" key="1">
    <citation type="submission" date="2019-06" db="EMBL/GenBank/DDBJ databases">
        <authorList>
            <person name="Broberg M."/>
        </authorList>
    </citation>
    <scope>NUCLEOTIDE SEQUENCE [LARGE SCALE GENOMIC DNA]</scope>
</reference>
<dbReference type="OrthoDB" id="3945550at2759"/>
<dbReference type="InterPro" id="IPR032675">
    <property type="entry name" value="LRR_dom_sf"/>
</dbReference>
<sequence length="489" mass="56332">CELHHLTFRLRTLLWDTPHPNEIALATSPCLQKVKIFCSWRDSDGDDDFNQEAIMELVAHLAPNLKQVTMVKFTPNLSPKYNRPRGRWQGLPGFIPEKIGSLTSLSVIGNPNLRSPELIDAWAKFTDFGWLQHLNLGGTGYGGLSSELMSYISHNYSFPRLRTLGLVLTRDDGREEKPHYGDNIIAFFTSLKPLEELSISGPLEPKIIDTILCRHGRTLTKLVLHPVEAIPYGSNFRREMPLIFTKENILKIQAECLKLEELVIPVKRMKSNKAEVGVYKSFAKMECLRSLFLILDCSDWRLYRDITYDPSLEPEFDDFDLQTWSNHIKNGHLRTALMNCAVDETLARSIWDLISQNKAGRQLESLRLWTTGAGTFGSRDRTRRLPRDDKDAIAVMEIGQFAREAHDQEYRESRKNRLRFFKMRDYEASLTPEQREGEVAKYGELQQPPDSDSDYDLDEARAKISSRIWPRTEGSKNWRDDWSSLPLEV</sequence>
<feature type="non-terminal residue" evidence="2">
    <location>
        <position position="489"/>
    </location>
</feature>
<evidence type="ECO:0000256" key="1">
    <source>
        <dbReference type="SAM" id="MobiDB-lite"/>
    </source>
</evidence>
<evidence type="ECO:0000313" key="3">
    <source>
        <dbReference type="Proteomes" id="UP000754883"/>
    </source>
</evidence>
<organism evidence="2 3">
    <name type="scientific">Clonostachys byssicola</name>
    <dbReference type="NCBI Taxonomy" id="160290"/>
    <lineage>
        <taxon>Eukaryota</taxon>
        <taxon>Fungi</taxon>
        <taxon>Dikarya</taxon>
        <taxon>Ascomycota</taxon>
        <taxon>Pezizomycotina</taxon>
        <taxon>Sordariomycetes</taxon>
        <taxon>Hypocreomycetidae</taxon>
        <taxon>Hypocreales</taxon>
        <taxon>Bionectriaceae</taxon>
        <taxon>Clonostachys</taxon>
    </lineage>
</organism>
<reference evidence="2 3" key="2">
    <citation type="submission" date="2021-10" db="EMBL/GenBank/DDBJ databases">
        <authorList>
            <person name="Piombo E."/>
        </authorList>
    </citation>
    <scope>NUCLEOTIDE SEQUENCE [LARGE SCALE GENOMIC DNA]</scope>
</reference>
<proteinExistence type="predicted"/>
<gene>
    <name evidence="2" type="ORF">CBYS24578_00003432</name>
</gene>
<dbReference type="Gene3D" id="3.80.10.10">
    <property type="entry name" value="Ribonuclease Inhibitor"/>
    <property type="match status" value="1"/>
</dbReference>
<dbReference type="SUPFAM" id="SSF52047">
    <property type="entry name" value="RNI-like"/>
    <property type="match status" value="1"/>
</dbReference>